<evidence type="ECO:0000313" key="7">
    <source>
        <dbReference type="EMBL" id="NML94549.1"/>
    </source>
</evidence>
<comment type="caution">
    <text evidence="7">The sequence shown here is derived from an EMBL/GenBank/DDBJ whole genome shotgun (WGS) entry which is preliminary data.</text>
</comment>
<dbReference type="GO" id="GO:0016020">
    <property type="term" value="C:membrane"/>
    <property type="evidence" value="ECO:0007669"/>
    <property type="project" value="UniProtKB-SubCell"/>
</dbReference>
<evidence type="ECO:0000256" key="1">
    <source>
        <dbReference type="ARBA" id="ARBA00004141"/>
    </source>
</evidence>
<evidence type="ECO:0000313" key="8">
    <source>
        <dbReference type="Proteomes" id="UP000583556"/>
    </source>
</evidence>
<dbReference type="AlphaFoldDB" id="A0A7Y0BQ85"/>
<dbReference type="RefSeq" id="WP_169493825.1">
    <property type="nucleotide sequence ID" value="NZ_JABBGM010000005.1"/>
</dbReference>
<dbReference type="InterPro" id="IPR009915">
    <property type="entry name" value="NnrU_dom"/>
</dbReference>
<protein>
    <submittedName>
        <fullName evidence="7">NnrU</fullName>
    </submittedName>
</protein>
<feature type="transmembrane region" description="Helical" evidence="5">
    <location>
        <begin position="189"/>
        <end position="213"/>
    </location>
</feature>
<organism evidence="7 8">
    <name type="scientific">Novosphingobium olei</name>
    <dbReference type="NCBI Taxonomy" id="2728851"/>
    <lineage>
        <taxon>Bacteria</taxon>
        <taxon>Pseudomonadati</taxon>
        <taxon>Pseudomonadota</taxon>
        <taxon>Alphaproteobacteria</taxon>
        <taxon>Sphingomonadales</taxon>
        <taxon>Sphingomonadaceae</taxon>
        <taxon>Novosphingobium</taxon>
    </lineage>
</organism>
<dbReference type="Gene3D" id="1.20.120.1630">
    <property type="match status" value="1"/>
</dbReference>
<keyword evidence="3 5" id="KW-1133">Transmembrane helix</keyword>
<dbReference type="Pfam" id="PF07298">
    <property type="entry name" value="NnrU"/>
    <property type="match status" value="1"/>
</dbReference>
<accession>A0A7Y0BQ85</accession>
<proteinExistence type="predicted"/>
<evidence type="ECO:0000256" key="4">
    <source>
        <dbReference type="ARBA" id="ARBA00023136"/>
    </source>
</evidence>
<dbReference type="Proteomes" id="UP000583556">
    <property type="component" value="Unassembled WGS sequence"/>
</dbReference>
<name>A0A7Y0BQ85_9SPHN</name>
<evidence type="ECO:0000256" key="2">
    <source>
        <dbReference type="ARBA" id="ARBA00022692"/>
    </source>
</evidence>
<sequence length="226" mass="24424">MGWLIAAMAAFLGSHYLLSHPLRSPLVKMLGKNGFPAFYSLVALVTFGGAILAFGDAPRSPVLWDGYAVVPWTIASVLTLIALALFMASLAGNPALPGAKVHGLSAQLPRGVFKITRHPMMMGFALWAVSHIIISPSPRVFVLMGGVILLALGGSHLQDGKKKALYGSEWRSWVKRTSFWPNLAHARELGAWLAAAILPWIAVTWVHIPLAAIPAGIWRLLPEHVF</sequence>
<evidence type="ECO:0000256" key="3">
    <source>
        <dbReference type="ARBA" id="ARBA00022989"/>
    </source>
</evidence>
<keyword evidence="4 5" id="KW-0472">Membrane</keyword>
<gene>
    <name evidence="7" type="ORF">HHL27_12825</name>
</gene>
<feature type="transmembrane region" description="Helical" evidence="5">
    <location>
        <begin position="140"/>
        <end position="157"/>
    </location>
</feature>
<reference evidence="7 8" key="1">
    <citation type="submission" date="2020-04" db="EMBL/GenBank/DDBJ databases">
        <title>Novosphingobium sp. TW-4 isolated from soil.</title>
        <authorList>
            <person name="Dahal R.H."/>
            <person name="Chaudhary D.K."/>
        </authorList>
    </citation>
    <scope>NUCLEOTIDE SEQUENCE [LARGE SCALE GENOMIC DNA]</scope>
    <source>
        <strain evidence="7 8">TW-4</strain>
    </source>
</reference>
<keyword evidence="2 5" id="KW-0812">Transmembrane</keyword>
<feature type="transmembrane region" description="Helical" evidence="5">
    <location>
        <begin position="67"/>
        <end position="91"/>
    </location>
</feature>
<comment type="subcellular location">
    <subcellularLocation>
        <location evidence="1">Membrane</location>
        <topology evidence="1">Multi-pass membrane protein</topology>
    </subcellularLocation>
</comment>
<feature type="domain" description="NnrU" evidence="6">
    <location>
        <begin position="4"/>
        <end position="213"/>
    </location>
</feature>
<evidence type="ECO:0000256" key="5">
    <source>
        <dbReference type="SAM" id="Phobius"/>
    </source>
</evidence>
<evidence type="ECO:0000259" key="6">
    <source>
        <dbReference type="Pfam" id="PF07298"/>
    </source>
</evidence>
<dbReference type="EMBL" id="JABBGM010000005">
    <property type="protein sequence ID" value="NML94549.1"/>
    <property type="molecule type" value="Genomic_DNA"/>
</dbReference>
<keyword evidence="8" id="KW-1185">Reference proteome</keyword>
<feature type="transmembrane region" description="Helical" evidence="5">
    <location>
        <begin position="35"/>
        <end position="55"/>
    </location>
</feature>